<feature type="domain" description="Glycosyltransferase 2-like" evidence="4">
    <location>
        <begin position="6"/>
        <end position="171"/>
    </location>
</feature>
<dbReference type="InterPro" id="IPR001173">
    <property type="entry name" value="Glyco_trans_2-like"/>
</dbReference>
<keyword evidence="3" id="KW-0808">Transferase</keyword>
<dbReference type="GO" id="GO:0009247">
    <property type="term" value="P:glycolipid biosynthetic process"/>
    <property type="evidence" value="ECO:0007669"/>
    <property type="project" value="TreeGrafter"/>
</dbReference>
<dbReference type="InterPro" id="IPR039528">
    <property type="entry name" value="DPM1-like"/>
</dbReference>
<comment type="caution">
    <text evidence="5">The sequence shown here is derived from an EMBL/GenBank/DDBJ whole genome shotgun (WGS) entry which is preliminary data.</text>
</comment>
<proteinExistence type="inferred from homology"/>
<gene>
    <name evidence="5" type="ORF">A3K06_02230</name>
</gene>
<dbReference type="GO" id="GO:0004582">
    <property type="term" value="F:dolichyl-phosphate beta-D-mannosyltransferase activity"/>
    <property type="evidence" value="ECO:0007669"/>
    <property type="project" value="InterPro"/>
</dbReference>
<organism evidence="5 6">
    <name type="scientific">Candidatus Doudnabacteria bacterium RIFCSPHIGHO2_01_52_17</name>
    <dbReference type="NCBI Taxonomy" id="1817820"/>
    <lineage>
        <taxon>Bacteria</taxon>
        <taxon>Candidatus Doudnaibacteriota</taxon>
    </lineage>
</organism>
<dbReference type="Proteomes" id="UP000176547">
    <property type="component" value="Unassembled WGS sequence"/>
</dbReference>
<evidence type="ECO:0000259" key="4">
    <source>
        <dbReference type="Pfam" id="PF00535"/>
    </source>
</evidence>
<dbReference type="SUPFAM" id="SSF53448">
    <property type="entry name" value="Nucleotide-diphospho-sugar transferases"/>
    <property type="match status" value="1"/>
</dbReference>
<dbReference type="FunFam" id="3.90.550.10:FF:000122">
    <property type="entry name" value="Dolichol-phosphate mannosyltransferase subunit 1"/>
    <property type="match status" value="1"/>
</dbReference>
<reference evidence="5 6" key="1">
    <citation type="journal article" date="2016" name="Nat. Commun.">
        <title>Thousands of microbial genomes shed light on interconnected biogeochemical processes in an aquifer system.</title>
        <authorList>
            <person name="Anantharaman K."/>
            <person name="Brown C.T."/>
            <person name="Hug L.A."/>
            <person name="Sharon I."/>
            <person name="Castelle C.J."/>
            <person name="Probst A.J."/>
            <person name="Thomas B.C."/>
            <person name="Singh A."/>
            <person name="Wilkins M.J."/>
            <person name="Karaoz U."/>
            <person name="Brodie E.L."/>
            <person name="Williams K.H."/>
            <person name="Hubbard S.S."/>
            <person name="Banfield J.F."/>
        </authorList>
    </citation>
    <scope>NUCLEOTIDE SEQUENCE [LARGE SCALE GENOMIC DNA]</scope>
</reference>
<accession>A0A1F5NA83</accession>
<evidence type="ECO:0000256" key="2">
    <source>
        <dbReference type="ARBA" id="ARBA00022676"/>
    </source>
</evidence>
<dbReference type="PANTHER" id="PTHR43398:SF1">
    <property type="entry name" value="DOLICHOL-PHOSPHATE MANNOSYLTRANSFERASE SUBUNIT 1"/>
    <property type="match status" value="1"/>
</dbReference>
<comment type="similarity">
    <text evidence="1">Belongs to the glycosyltransferase 2 family.</text>
</comment>
<dbReference type="InterPro" id="IPR029044">
    <property type="entry name" value="Nucleotide-diphossugar_trans"/>
</dbReference>
<dbReference type="AlphaFoldDB" id="A0A1F5NA83"/>
<evidence type="ECO:0000256" key="3">
    <source>
        <dbReference type="ARBA" id="ARBA00022679"/>
    </source>
</evidence>
<evidence type="ECO:0000313" key="5">
    <source>
        <dbReference type="EMBL" id="OGE74539.1"/>
    </source>
</evidence>
<evidence type="ECO:0000256" key="1">
    <source>
        <dbReference type="ARBA" id="ARBA00006739"/>
    </source>
</evidence>
<dbReference type="Pfam" id="PF00535">
    <property type="entry name" value="Glycos_transf_2"/>
    <property type="match status" value="1"/>
</dbReference>
<keyword evidence="2" id="KW-0328">Glycosyltransferase</keyword>
<dbReference type="Gene3D" id="3.90.550.10">
    <property type="entry name" value="Spore Coat Polysaccharide Biosynthesis Protein SpsA, Chain A"/>
    <property type="match status" value="1"/>
</dbReference>
<evidence type="ECO:0000313" key="6">
    <source>
        <dbReference type="Proteomes" id="UP000176547"/>
    </source>
</evidence>
<sequence>MENFAIIIPTYNERDNIRKLVLTLREMYPGARIYVVDDNSPDGTAEVVRELATDSRQVQLVFRDQKQGLASAYIDAFARILPDETLAHVVTMDADLSHNPAELRELLEHADSHHVVIGSRYVPGGAVRNWAAWRRLVSSLGNIYTKFVLRSRVNDLTSGFVVYSREILARVLPHIEEREPYAFQTEMKFLAERFGATIKEVPITFLERESGKSKFKPRAVLEAFFFPWYLRFFRHRRGPDF</sequence>
<dbReference type="PANTHER" id="PTHR43398">
    <property type="entry name" value="DOLICHOL-PHOSPHATE MANNOSYLTRANSFERASE SUBUNIT 1"/>
    <property type="match status" value="1"/>
</dbReference>
<dbReference type="CDD" id="cd06442">
    <property type="entry name" value="DPM1_like"/>
    <property type="match status" value="1"/>
</dbReference>
<name>A0A1F5NA83_9BACT</name>
<dbReference type="GO" id="GO:0016020">
    <property type="term" value="C:membrane"/>
    <property type="evidence" value="ECO:0007669"/>
    <property type="project" value="GOC"/>
</dbReference>
<dbReference type="EMBL" id="MFEG01000061">
    <property type="protein sequence ID" value="OGE74539.1"/>
    <property type="molecule type" value="Genomic_DNA"/>
</dbReference>
<protein>
    <recommendedName>
        <fullName evidence="4">Glycosyltransferase 2-like domain-containing protein</fullName>
    </recommendedName>
</protein>